<dbReference type="GeneID" id="17308835"/>
<dbReference type="RefSeq" id="XP_005839213.1">
    <property type="nucleotide sequence ID" value="XM_005839156.1"/>
</dbReference>
<evidence type="ECO:0000256" key="4">
    <source>
        <dbReference type="ARBA" id="ARBA00022927"/>
    </source>
</evidence>
<sequence>MVVQAQDDGSETFLNELFVHAVWKPDIDEGMDGEDRAHPDDVATQQAEGLPCNEKEIQGYQSFARSLVTLSDRATTLPDPYWLSTIEDGKFSSQLRLGYANGEAAARMHALARKAWNLELSPTKKLLIIIHEIGLTLLSGSDEFCLPKAEWSSTIDYGSMFSAGKWRRVAWEQEGSCIAVAEVDGSGLILSVPNLRPVARIPTLLPLPTPAVDIAFLRSSCLSEGDSSSPSKVLLALSYDGMLYCHPAATKSGAPVYLPEPLDLSPWHTNVSCMVVGHARQIIAIGGWNAEKAQGTSNSPPISLWAVEDRPPVFKCLFSTAVQKPNKALRIVNLARAALRNVGRRELDTMVCGDHLWFELNVSNQVMKMVFSESGNLLAALEACGDITVIDCVSFAVKVRFTQDELYKLSPAGPLCDQLGERKQSSFLSACGDISWWDETSLVISRRDGKVVVVPIRKHSKDHLELGEFHINPSITSAISEKEGGLFVLECCRTVNEEDSFRGETVGDAFGSTNIPWYRRLLGTSFSRRGEESVIENQRFLRKYRLISICKSTVGRVVQRKIDMKDYEAALKVADKYNLPGDPIYKSQWLHAKVSEESVDRYLRNVSDLQWVLDQCFKRHCQTCGEAKVLAKYGYDRCLQYLQDFSAMDDTADKPLIEKSKLLFEQRMVWLEIFQSIYPGDSLNETRLRWFSEQGPSNVVILLAMDEECEALSVVYDRFRSSLDTRLFTILSYLPETCRPKKFDKLIPDLRTMAEDAEEERHQVTVDEMIDWCKSRVVQIEQRTGLVDVALELLESVTRKIPPGTARLPELQQLSSSFNHLFTLVYECGIDVQLCEWEKLDAMGRLRMFVKNSSRETFVADLRDLAGPFLVSLGEEAGEKLLHDFLVELAKERIDWCAKVFQRSTIEEPLYTLSCGATGRDWSSVRPISFASWSRKPPDVLRGRMKEEILIAEYETDIPVREQAVLWAGMAAGEASQALLVLCSSSSSVDAVCNLTQEGRKSAGVGGDKQEAAGLGDAGDKKELPLGPLPSISVFAVLSGQHSMSTWGRITKNRILHDPMAMIDVALRCVYASSSENEDFLQAASDIYCSLPKRDAAALSGVKHQARYLELQDKADELDRHITAMEVLQSYGISKPIAFFQDCRRDAEVCYGTIRSMCRYQVRQEARNQSAFRHLQKDLFGSRDAGDEFQGLVSLVFDFLDVERCRLIFMEALLDANMFSLAYEVMQGSISSISSQGSDQLVSGYVSLILKVSRENFDSASCCRDAAWQNAKTCLDLISVLREGVKSARGDEEEQEEGAGGESNDPFQEVKKELELIEAVEILDELKLEPLPVQIRKHKDPVAIVRRLITEAPGVLVNGEEILRFGVLLGLSSKEAQLEIMEMISRASVDQVKQNTSLSKVEKSSFLENAVRYIHLLVEAGKASAWDLCVSLVETEDTVMDGEVKSKLLAFAMAHCKAESFAGIMEKWRASKAEVQAEMDEKLMARWTSKESLEEGILARVPPSPVMKHPFYFSLLPGAPTSSKIDRYSFSYHDEDDIFSRAVEESLNEAARVLIKLRTKGGGAQQEEGADVFFQLLALATSHSDLQLFEGALLSLSPRRLVRCFDQHLHLQYKSQVAQGKDGRKLLDTAIVLCHIARKISDRSSKLCDAKHPVPSLLDPLAPPPPHDEGGPANGFEGMSLTQGRETIESLRDGGDGEAKSWAVLSSWYSTLSKVLVKFGDPQVLWLTLLICNPSLEPLPLVRKEITQDNLSRHVKCLQAIQPTWQPPSSSSPPLPPLGPADFDAILDAREAMHSFTSHGLNSDNLSIFLGSRSPFQLCKLVKEILASCPREDQPHDLLVKVLDAVHPDPCSDAHERDWVRSELHKLRLDIDEQATSSLMEHYNKIVFALAESGVATTNLPPMAAEEEGFCRGVCDVIQQVKEEEQLYLVAQVFYSSLHFFLSDTLSCSSQLLCLRDSSLSLCLFALSTGKIGRAPAGGDLAASRAGSLVGAELGDLPACGPNLSKSWALLVSEAEVRRSIELGLPNCCLSLRCGPARYGLSKEEESELQALARSRSRVLGFHFAVLSPRGSMRSLGLSQMAQEEGGVDGENADLEWLLESCMRCGSFAQIEASHLFRSHMSQHMFRVFPVPTREEEEAEVSARSPYLVMDAASGLLQAVVPRRQEILVLAVLDLWQAGEVVAAAKLVCRYTRTHRVFHSDSTALMVMKVFLSRIAQAGDQGRVDHMISLGPEPSGVVEAEDGLLGSRRTLDGVVFSSVPELEN</sequence>
<dbReference type="PANTHER" id="PTHR15922">
    <property type="entry name" value="NEUROBLASTOMA-AMPLIFIED SEQUENCE"/>
    <property type="match status" value="1"/>
</dbReference>
<dbReference type="InterPro" id="IPR015943">
    <property type="entry name" value="WD40/YVTN_repeat-like_dom_sf"/>
</dbReference>
<evidence type="ECO:0000313" key="7">
    <source>
        <dbReference type="EMBL" id="EKX52233.1"/>
    </source>
</evidence>
<name>L1JVV3_GUITC</name>
<dbReference type="Proteomes" id="UP000011087">
    <property type="component" value="Unassembled WGS sequence"/>
</dbReference>
<protein>
    <recommendedName>
        <fullName evidence="6">Sec39 domain-containing protein</fullName>
    </recommendedName>
</protein>
<dbReference type="Gene3D" id="2.130.10.10">
    <property type="entry name" value="YVTN repeat-like/Quinoprotein amine dehydrogenase"/>
    <property type="match status" value="1"/>
</dbReference>
<feature type="domain" description="Sec39" evidence="6">
    <location>
        <begin position="1116"/>
        <end position="1383"/>
    </location>
</feature>
<organism evidence="7">
    <name type="scientific">Guillardia theta (strain CCMP2712)</name>
    <name type="common">Cryptophyte</name>
    <dbReference type="NCBI Taxonomy" id="905079"/>
    <lineage>
        <taxon>Eukaryota</taxon>
        <taxon>Cryptophyceae</taxon>
        <taxon>Pyrenomonadales</taxon>
        <taxon>Geminigeraceae</taxon>
        <taxon>Guillardia</taxon>
    </lineage>
</organism>
<dbReference type="KEGG" id="gtt:GUITHDRAFT_133944"/>
<keyword evidence="2" id="KW-0813">Transport</keyword>
<keyword evidence="3" id="KW-0256">Endoplasmic reticulum</keyword>
<dbReference type="GO" id="GO:0070939">
    <property type="term" value="C:Dsl1/NZR complex"/>
    <property type="evidence" value="ECO:0007669"/>
    <property type="project" value="TreeGrafter"/>
</dbReference>
<feature type="region of interest" description="Disordered" evidence="5">
    <location>
        <begin position="1000"/>
        <end position="1019"/>
    </location>
</feature>
<evidence type="ECO:0000256" key="5">
    <source>
        <dbReference type="SAM" id="MobiDB-lite"/>
    </source>
</evidence>
<proteinExistence type="predicted"/>
<evidence type="ECO:0000256" key="2">
    <source>
        <dbReference type="ARBA" id="ARBA00022448"/>
    </source>
</evidence>
<comment type="subcellular location">
    <subcellularLocation>
        <location evidence="1">Endoplasmic reticulum</location>
    </subcellularLocation>
</comment>
<evidence type="ECO:0000259" key="6">
    <source>
        <dbReference type="Pfam" id="PF08314"/>
    </source>
</evidence>
<dbReference type="GO" id="GO:0006890">
    <property type="term" value="P:retrograde vesicle-mediated transport, Golgi to endoplasmic reticulum"/>
    <property type="evidence" value="ECO:0007669"/>
    <property type="project" value="InterPro"/>
</dbReference>
<reference evidence="7 9" key="1">
    <citation type="journal article" date="2012" name="Nature">
        <title>Algal genomes reveal evolutionary mosaicism and the fate of nucleomorphs.</title>
        <authorList>
            <consortium name="DOE Joint Genome Institute"/>
            <person name="Curtis B.A."/>
            <person name="Tanifuji G."/>
            <person name="Burki F."/>
            <person name="Gruber A."/>
            <person name="Irimia M."/>
            <person name="Maruyama S."/>
            <person name="Arias M.C."/>
            <person name="Ball S.G."/>
            <person name="Gile G.H."/>
            <person name="Hirakawa Y."/>
            <person name="Hopkins J.F."/>
            <person name="Kuo A."/>
            <person name="Rensing S.A."/>
            <person name="Schmutz J."/>
            <person name="Symeonidi A."/>
            <person name="Elias M."/>
            <person name="Eveleigh R.J."/>
            <person name="Herman E.K."/>
            <person name="Klute M.J."/>
            <person name="Nakayama T."/>
            <person name="Obornik M."/>
            <person name="Reyes-Prieto A."/>
            <person name="Armbrust E.V."/>
            <person name="Aves S.J."/>
            <person name="Beiko R.G."/>
            <person name="Coutinho P."/>
            <person name="Dacks J.B."/>
            <person name="Durnford D.G."/>
            <person name="Fast N.M."/>
            <person name="Green B.R."/>
            <person name="Grisdale C.J."/>
            <person name="Hempel F."/>
            <person name="Henrissat B."/>
            <person name="Hoppner M.P."/>
            <person name="Ishida K."/>
            <person name="Kim E."/>
            <person name="Koreny L."/>
            <person name="Kroth P.G."/>
            <person name="Liu Y."/>
            <person name="Malik S.B."/>
            <person name="Maier U.G."/>
            <person name="McRose D."/>
            <person name="Mock T."/>
            <person name="Neilson J.A."/>
            <person name="Onodera N.T."/>
            <person name="Poole A.M."/>
            <person name="Pritham E.J."/>
            <person name="Richards T.A."/>
            <person name="Rocap G."/>
            <person name="Roy S.W."/>
            <person name="Sarai C."/>
            <person name="Schaack S."/>
            <person name="Shirato S."/>
            <person name="Slamovits C.H."/>
            <person name="Spencer D.F."/>
            <person name="Suzuki S."/>
            <person name="Worden A.Z."/>
            <person name="Zauner S."/>
            <person name="Barry K."/>
            <person name="Bell C."/>
            <person name="Bharti A.K."/>
            <person name="Crow J.A."/>
            <person name="Grimwood J."/>
            <person name="Kramer R."/>
            <person name="Lindquist E."/>
            <person name="Lucas S."/>
            <person name="Salamov A."/>
            <person name="McFadden G.I."/>
            <person name="Lane C.E."/>
            <person name="Keeling P.J."/>
            <person name="Gray M.W."/>
            <person name="Grigoriev I.V."/>
            <person name="Archibald J.M."/>
        </authorList>
    </citation>
    <scope>NUCLEOTIDE SEQUENCE</scope>
    <source>
        <strain evidence="7 9">CCMP2712</strain>
    </source>
</reference>
<feature type="domain" description="Sec39" evidence="6">
    <location>
        <begin position="759"/>
        <end position="903"/>
    </location>
</feature>
<dbReference type="eggNOG" id="KOG1797">
    <property type="taxonomic scope" value="Eukaryota"/>
</dbReference>
<dbReference type="EnsemblProtists" id="EKX52233">
    <property type="protein sequence ID" value="EKX52233"/>
    <property type="gene ID" value="GUITHDRAFT_133944"/>
</dbReference>
<evidence type="ECO:0000313" key="8">
    <source>
        <dbReference type="EnsemblProtists" id="EKX52233"/>
    </source>
</evidence>
<dbReference type="HOGENOM" id="CLU_230522_0_0_1"/>
<dbReference type="InterPro" id="IPR013244">
    <property type="entry name" value="Sec39_domain"/>
</dbReference>
<dbReference type="Pfam" id="PF08314">
    <property type="entry name" value="Sec39"/>
    <property type="match status" value="2"/>
</dbReference>
<dbReference type="InterPro" id="IPR036322">
    <property type="entry name" value="WD40_repeat_dom_sf"/>
</dbReference>
<evidence type="ECO:0000313" key="9">
    <source>
        <dbReference type="Proteomes" id="UP000011087"/>
    </source>
</evidence>
<evidence type="ECO:0000256" key="3">
    <source>
        <dbReference type="ARBA" id="ARBA00022824"/>
    </source>
</evidence>
<evidence type="ECO:0000256" key="1">
    <source>
        <dbReference type="ARBA" id="ARBA00004240"/>
    </source>
</evidence>
<accession>L1JVV3</accession>
<dbReference type="PANTHER" id="PTHR15922:SF2">
    <property type="entry name" value="NBAS SUBUNIT OF NRZ TETHERING COMPLEX"/>
    <property type="match status" value="1"/>
</dbReference>
<gene>
    <name evidence="7" type="ORF">GUITHDRAFT_133944</name>
</gene>
<dbReference type="EMBL" id="JH992973">
    <property type="protein sequence ID" value="EKX52233.1"/>
    <property type="molecule type" value="Genomic_DNA"/>
</dbReference>
<dbReference type="STRING" id="905079.L1JVV3"/>
<dbReference type="PaxDb" id="55529-EKX52233"/>
<dbReference type="GO" id="GO:0015031">
    <property type="term" value="P:protein transport"/>
    <property type="evidence" value="ECO:0007669"/>
    <property type="project" value="UniProtKB-KW"/>
</dbReference>
<reference evidence="8" key="3">
    <citation type="submission" date="2015-06" db="UniProtKB">
        <authorList>
            <consortium name="EnsemblProtists"/>
        </authorList>
    </citation>
    <scope>IDENTIFICATION</scope>
</reference>
<reference evidence="9" key="2">
    <citation type="submission" date="2012-11" db="EMBL/GenBank/DDBJ databases">
        <authorList>
            <person name="Kuo A."/>
            <person name="Curtis B.A."/>
            <person name="Tanifuji G."/>
            <person name="Burki F."/>
            <person name="Gruber A."/>
            <person name="Irimia M."/>
            <person name="Maruyama S."/>
            <person name="Arias M.C."/>
            <person name="Ball S.G."/>
            <person name="Gile G.H."/>
            <person name="Hirakawa Y."/>
            <person name="Hopkins J.F."/>
            <person name="Rensing S.A."/>
            <person name="Schmutz J."/>
            <person name="Symeonidi A."/>
            <person name="Elias M."/>
            <person name="Eveleigh R.J."/>
            <person name="Herman E.K."/>
            <person name="Klute M.J."/>
            <person name="Nakayama T."/>
            <person name="Obornik M."/>
            <person name="Reyes-Prieto A."/>
            <person name="Armbrust E.V."/>
            <person name="Aves S.J."/>
            <person name="Beiko R.G."/>
            <person name="Coutinho P."/>
            <person name="Dacks J.B."/>
            <person name="Durnford D.G."/>
            <person name="Fast N.M."/>
            <person name="Green B.R."/>
            <person name="Grisdale C."/>
            <person name="Hempe F."/>
            <person name="Henrissat B."/>
            <person name="Hoppner M.P."/>
            <person name="Ishida K.-I."/>
            <person name="Kim E."/>
            <person name="Koreny L."/>
            <person name="Kroth P.G."/>
            <person name="Liu Y."/>
            <person name="Malik S.-B."/>
            <person name="Maier U.G."/>
            <person name="McRose D."/>
            <person name="Mock T."/>
            <person name="Neilson J.A."/>
            <person name="Onodera N.T."/>
            <person name="Poole A.M."/>
            <person name="Pritham E.J."/>
            <person name="Richards T.A."/>
            <person name="Rocap G."/>
            <person name="Roy S.W."/>
            <person name="Sarai C."/>
            <person name="Schaack S."/>
            <person name="Shirato S."/>
            <person name="Slamovits C.H."/>
            <person name="Spencer D.F."/>
            <person name="Suzuki S."/>
            <person name="Worden A.Z."/>
            <person name="Zauner S."/>
            <person name="Barry K."/>
            <person name="Bell C."/>
            <person name="Bharti A.K."/>
            <person name="Crow J.A."/>
            <person name="Grimwood J."/>
            <person name="Kramer R."/>
            <person name="Lindquist E."/>
            <person name="Lucas S."/>
            <person name="Salamov A."/>
            <person name="McFadden G.I."/>
            <person name="Lane C.E."/>
            <person name="Keeling P.J."/>
            <person name="Gray M.W."/>
            <person name="Grigoriev I.V."/>
            <person name="Archibald J.M."/>
        </authorList>
    </citation>
    <scope>NUCLEOTIDE SEQUENCE</scope>
    <source>
        <strain evidence="9">CCMP2712</strain>
    </source>
</reference>
<dbReference type="OrthoDB" id="19988at2759"/>
<keyword evidence="4" id="KW-0653">Protein transport</keyword>
<dbReference type="GO" id="GO:0000149">
    <property type="term" value="F:SNARE binding"/>
    <property type="evidence" value="ECO:0007669"/>
    <property type="project" value="TreeGrafter"/>
</dbReference>
<dbReference type="SUPFAM" id="SSF50978">
    <property type="entry name" value="WD40 repeat-like"/>
    <property type="match status" value="1"/>
</dbReference>
<keyword evidence="9" id="KW-1185">Reference proteome</keyword>